<evidence type="ECO:0000256" key="1">
    <source>
        <dbReference type="SAM" id="Phobius"/>
    </source>
</evidence>
<keyword evidence="1" id="KW-1133">Transmembrane helix</keyword>
<accession>A0A7K0DYB7</accession>
<sequence>MAGVRGARAGTAGHGATRGRAIPGVVREFLSQSGIEIERVERARQASDTVREVGEHALHAVRKWADPRERELRRRRRFRRRTLRLGAASGITALGTAGLVILSAPVWAVVVVAGGAAALVTGAAVSTRRYLALQRNPLPQAAFVPTKLPPVRSAARAPISRLVRAERALHTLGTQIARHGRLPADDLADTFETAGSGAAALHALAADVTAMEQALTLVGQRHSVPELSTRVDIVVARLDSGVDEYELLVAAAGRILAAPPDPAVPDNVGWALTDLRDAADRLDGWAQALAELADRNHPPAR</sequence>
<feature type="transmembrane region" description="Helical" evidence="1">
    <location>
        <begin position="107"/>
        <end position="125"/>
    </location>
</feature>
<dbReference type="NCBIfam" id="NF047839">
    <property type="entry name" value="PspM_Rv2743c"/>
    <property type="match status" value="1"/>
</dbReference>
<dbReference type="Proteomes" id="UP000431401">
    <property type="component" value="Unassembled WGS sequence"/>
</dbReference>
<dbReference type="InterPro" id="IPR057952">
    <property type="entry name" value="Rv2743c-like"/>
</dbReference>
<keyword evidence="3" id="KW-1185">Reference proteome</keyword>
<dbReference type="RefSeq" id="WP_227838499.1">
    <property type="nucleotide sequence ID" value="NZ_WEGI01000015.1"/>
</dbReference>
<protein>
    <submittedName>
        <fullName evidence="2">Uncharacterized protein</fullName>
    </submittedName>
</protein>
<proteinExistence type="predicted"/>
<dbReference type="AlphaFoldDB" id="A0A7K0DYB7"/>
<dbReference type="EMBL" id="WEGI01000015">
    <property type="protein sequence ID" value="MQY30793.1"/>
    <property type="molecule type" value="Genomic_DNA"/>
</dbReference>
<name>A0A7K0DYB7_9NOCA</name>
<comment type="caution">
    <text evidence="2">The sequence shown here is derived from an EMBL/GenBank/DDBJ whole genome shotgun (WGS) entry which is preliminary data.</text>
</comment>
<feature type="transmembrane region" description="Helical" evidence="1">
    <location>
        <begin position="82"/>
        <end position="101"/>
    </location>
</feature>
<reference evidence="2 3" key="1">
    <citation type="submission" date="2019-10" db="EMBL/GenBank/DDBJ databases">
        <title>Nocardia macrotermitis sp. nov. and Nocardia aurantia sp. nov., isolated from the gut of fungus growing-termite Macrotermes natalensis.</title>
        <authorList>
            <person name="Benndorf R."/>
            <person name="Schwitalla J."/>
            <person name="Martin K."/>
            <person name="De Beer W."/>
            <person name="Kaster A.-K."/>
            <person name="Vollmers J."/>
            <person name="Poulsen M."/>
            <person name="Beemelmanns C."/>
        </authorList>
    </citation>
    <scope>NUCLEOTIDE SEQUENCE [LARGE SCALE GENOMIC DNA]</scope>
    <source>
        <strain evidence="2 3">RB56</strain>
    </source>
</reference>
<evidence type="ECO:0000313" key="2">
    <source>
        <dbReference type="EMBL" id="MQY30793.1"/>
    </source>
</evidence>
<evidence type="ECO:0000313" key="3">
    <source>
        <dbReference type="Proteomes" id="UP000431401"/>
    </source>
</evidence>
<keyword evidence="1" id="KW-0472">Membrane</keyword>
<dbReference type="Pfam" id="PF25587">
    <property type="entry name" value="Rv2743c"/>
    <property type="match status" value="1"/>
</dbReference>
<gene>
    <name evidence="2" type="ORF">NRB56_63970</name>
</gene>
<organism evidence="2 3">
    <name type="scientific">Nocardia aurantia</name>
    <dbReference type="NCBI Taxonomy" id="2585199"/>
    <lineage>
        <taxon>Bacteria</taxon>
        <taxon>Bacillati</taxon>
        <taxon>Actinomycetota</taxon>
        <taxon>Actinomycetes</taxon>
        <taxon>Mycobacteriales</taxon>
        <taxon>Nocardiaceae</taxon>
        <taxon>Nocardia</taxon>
    </lineage>
</organism>
<keyword evidence="1" id="KW-0812">Transmembrane</keyword>